<keyword evidence="1" id="KW-0732">Signal</keyword>
<accession>A0A6S6U9H0</accession>
<feature type="signal peptide" evidence="1">
    <location>
        <begin position="1"/>
        <end position="20"/>
    </location>
</feature>
<dbReference type="EMBL" id="CACVAQ010000342">
    <property type="protein sequence ID" value="CAA6824246.1"/>
    <property type="molecule type" value="Genomic_DNA"/>
</dbReference>
<evidence type="ECO:0000313" key="2">
    <source>
        <dbReference type="EMBL" id="CAA6824246.1"/>
    </source>
</evidence>
<dbReference type="AlphaFoldDB" id="A0A6S6U9H0"/>
<protein>
    <submittedName>
        <fullName evidence="2">Type 1 periplasmic binding fold superfamily protein</fullName>
    </submittedName>
</protein>
<name>A0A6S6U9H0_9BACT</name>
<organism evidence="2">
    <name type="scientific">uncultured Aureispira sp</name>
    <dbReference type="NCBI Taxonomy" id="1331704"/>
    <lineage>
        <taxon>Bacteria</taxon>
        <taxon>Pseudomonadati</taxon>
        <taxon>Bacteroidota</taxon>
        <taxon>Saprospiria</taxon>
        <taxon>Saprospirales</taxon>
        <taxon>Saprospiraceae</taxon>
        <taxon>Aureispira</taxon>
        <taxon>environmental samples</taxon>
    </lineage>
</organism>
<sequence>MKKSTLIFIGAAFFMILFSACEKTPIIPNEEEVITTLHYELTPNGGGAAVLLTFQDLDGDGGNAPTITNGTLAANETYTGNLVLLNETTTTVDSISNEVLEEGTEHQFFFESTVNGLSVQYNDTDNNNNPLGLSSLLTTTTAGAGTLKITLRHEPNKQATGVIGGDISNAGGETDIEVTFNIDVQ</sequence>
<proteinExistence type="predicted"/>
<dbReference type="PROSITE" id="PS51257">
    <property type="entry name" value="PROKAR_LIPOPROTEIN"/>
    <property type="match status" value="1"/>
</dbReference>
<feature type="chain" id="PRO_5028415709" evidence="1">
    <location>
        <begin position="21"/>
        <end position="185"/>
    </location>
</feature>
<evidence type="ECO:0000256" key="1">
    <source>
        <dbReference type="SAM" id="SignalP"/>
    </source>
</evidence>
<gene>
    <name evidence="2" type="ORF">HELGO_WM19460</name>
</gene>
<reference evidence="2" key="1">
    <citation type="submission" date="2020-01" db="EMBL/GenBank/DDBJ databases">
        <authorList>
            <person name="Meier V. D."/>
            <person name="Meier V D."/>
        </authorList>
    </citation>
    <scope>NUCLEOTIDE SEQUENCE</scope>
    <source>
        <strain evidence="2">HLG_WM_MAG_10</strain>
    </source>
</reference>